<feature type="region of interest" description="Disordered" evidence="11">
    <location>
        <begin position="483"/>
        <end position="524"/>
    </location>
</feature>
<evidence type="ECO:0000256" key="5">
    <source>
        <dbReference type="ARBA" id="ARBA00022741"/>
    </source>
</evidence>
<evidence type="ECO:0000256" key="7">
    <source>
        <dbReference type="ARBA" id="ARBA00022840"/>
    </source>
</evidence>
<dbReference type="PROSITE" id="PS00108">
    <property type="entry name" value="PROTEIN_KINASE_ST"/>
    <property type="match status" value="1"/>
</dbReference>
<evidence type="ECO:0000259" key="12">
    <source>
        <dbReference type="PROSITE" id="PS50011"/>
    </source>
</evidence>
<comment type="similarity">
    <text evidence="1">Belongs to the protein kinase superfamily. STE Ser/Thr protein kinase family. STE20 subfamily.</text>
</comment>
<dbReference type="GO" id="GO:0005737">
    <property type="term" value="C:cytoplasm"/>
    <property type="evidence" value="ECO:0007669"/>
    <property type="project" value="TreeGrafter"/>
</dbReference>
<feature type="domain" description="Protein kinase" evidence="12">
    <location>
        <begin position="87"/>
        <end position="339"/>
    </location>
</feature>
<comment type="caution">
    <text evidence="13">The sequence shown here is derived from an EMBL/GenBank/DDBJ whole genome shotgun (WGS) entry which is preliminary data.</text>
</comment>
<feature type="compositionally biased region" description="Polar residues" evidence="11">
    <location>
        <begin position="483"/>
        <end position="505"/>
    </location>
</feature>
<dbReference type="Gene3D" id="1.10.510.10">
    <property type="entry name" value="Transferase(Phosphotransferase) domain 1"/>
    <property type="match status" value="1"/>
</dbReference>
<evidence type="ECO:0000256" key="3">
    <source>
        <dbReference type="ARBA" id="ARBA00022527"/>
    </source>
</evidence>
<dbReference type="PROSITE" id="PS00107">
    <property type="entry name" value="PROTEIN_KINASE_ATP"/>
    <property type="match status" value="1"/>
</dbReference>
<reference evidence="13 14" key="1">
    <citation type="journal article" date="2018" name="BMC Genomics">
        <title>The genome of Naegleria lovaniensis, the basis for a comparative approach to unravel pathogenicity factors of the human pathogenic amoeba N. fowleri.</title>
        <authorList>
            <person name="Liechti N."/>
            <person name="Schurch N."/>
            <person name="Bruggmann R."/>
            <person name="Wittwer M."/>
        </authorList>
    </citation>
    <scope>NUCLEOTIDE SEQUENCE [LARGE SCALE GENOMIC DNA]</scope>
    <source>
        <strain evidence="13 14">ATCC 30569</strain>
    </source>
</reference>
<proteinExistence type="inferred from homology"/>
<dbReference type="SMART" id="SM00220">
    <property type="entry name" value="S_TKc"/>
    <property type="match status" value="1"/>
</dbReference>
<dbReference type="GO" id="GO:0004674">
    <property type="term" value="F:protein serine/threonine kinase activity"/>
    <property type="evidence" value="ECO:0007669"/>
    <property type="project" value="UniProtKB-KW"/>
</dbReference>
<feature type="compositionally biased region" description="Low complexity" evidence="11">
    <location>
        <begin position="11"/>
        <end position="22"/>
    </location>
</feature>
<keyword evidence="5 10" id="KW-0547">Nucleotide-binding</keyword>
<dbReference type="Pfam" id="PF00069">
    <property type="entry name" value="Pkinase"/>
    <property type="match status" value="1"/>
</dbReference>
<dbReference type="InterPro" id="IPR050629">
    <property type="entry name" value="STE20/SPS1-PAK"/>
</dbReference>
<accession>A0AA88H003</accession>
<evidence type="ECO:0000256" key="11">
    <source>
        <dbReference type="SAM" id="MobiDB-lite"/>
    </source>
</evidence>
<sequence length="672" mass="74118">MNNPPPSGHVSSPTKESLSSSSVGIPIPQRSSSQEHVFFSPSSTPPISKLSNYSPSSFQASSMPSPSGSTSYLSSSREPFSPNYGDYQKLSKIGKGSFGEVYTARNKKTDAIVAIKSIDLEKSEDDIEVIQKEIHVLLQCSSPHVVSVYGSIVQDTKLLIVMEYLSGGSVLDLMKPNGGKFEEKYIATILREILYGLEYLHGIGLIHRDIKAANVLISDEGAVKLADLGVAGQLSSTVNKRHSFVGTPFWMAPEVIKQSGYTEKADIWSLGITAIEMAKGFPPYYGDDPMKSLFLIPKNEPPTLEGQFSKPFKEFVSLCLKKDPTERLSAKELLKHKFIKTAKKTTILIDLIEKKNQYESTKKDANSSFSSDSNSYASSDEEEGESNSYWDFKSTVRRKKKSSINTLANIHLDFAKEGVDLSSKTAIDKISNLNDNDDLSDGSSDESMSDEISSPSSSDNEYRTLKIVSPREHNHSISQVEFVRNSTTESSSHSNAAPFPSSSSEIAEDASHVSTTSETLPLTVTNTIEDRLEKDKHAATSQHKENMYNKNIYMNIIEASLSGHVAGTPHDSDKKLKQIEDLKQLFNDTEACIPGFAKMFVQGCVENHHNQMNCSISPLIMKKVSQPKTVCFSDEVARVPSNKAQDTSLQSKLANNLSRRWREQAIKQKSSL</sequence>
<dbReference type="InterPro" id="IPR000719">
    <property type="entry name" value="Prot_kinase_dom"/>
</dbReference>
<dbReference type="CDD" id="cd06609">
    <property type="entry name" value="STKc_MST3_like"/>
    <property type="match status" value="1"/>
</dbReference>
<dbReference type="PROSITE" id="PS50011">
    <property type="entry name" value="PROTEIN_KINASE_DOM"/>
    <property type="match status" value="1"/>
</dbReference>
<feature type="compositionally biased region" description="Polar residues" evidence="11">
    <location>
        <begin position="512"/>
        <end position="524"/>
    </location>
</feature>
<feature type="compositionally biased region" description="Low complexity" evidence="11">
    <location>
        <begin position="366"/>
        <end position="378"/>
    </location>
</feature>
<feature type="compositionally biased region" description="Acidic residues" evidence="11">
    <location>
        <begin position="435"/>
        <end position="449"/>
    </location>
</feature>
<dbReference type="Proteomes" id="UP000816034">
    <property type="component" value="Unassembled WGS sequence"/>
</dbReference>
<feature type="compositionally biased region" description="Polar residues" evidence="11">
    <location>
        <begin position="29"/>
        <end position="53"/>
    </location>
</feature>
<keyword evidence="14" id="KW-1185">Reference proteome</keyword>
<keyword evidence="3" id="KW-0723">Serine/threonine-protein kinase</keyword>
<evidence type="ECO:0000256" key="9">
    <source>
        <dbReference type="ARBA" id="ARBA00048679"/>
    </source>
</evidence>
<gene>
    <name evidence="13" type="ORF">C9374_000213</name>
</gene>
<evidence type="ECO:0000256" key="10">
    <source>
        <dbReference type="PROSITE-ProRule" id="PRU10141"/>
    </source>
</evidence>
<feature type="compositionally biased region" description="Low complexity" evidence="11">
    <location>
        <begin position="450"/>
        <end position="459"/>
    </location>
</feature>
<evidence type="ECO:0000256" key="2">
    <source>
        <dbReference type="ARBA" id="ARBA00012513"/>
    </source>
</evidence>
<dbReference type="InterPro" id="IPR017441">
    <property type="entry name" value="Protein_kinase_ATP_BS"/>
</dbReference>
<evidence type="ECO:0000256" key="1">
    <source>
        <dbReference type="ARBA" id="ARBA00008874"/>
    </source>
</evidence>
<keyword evidence="4" id="KW-0808">Transferase</keyword>
<dbReference type="InterPro" id="IPR011009">
    <property type="entry name" value="Kinase-like_dom_sf"/>
</dbReference>
<dbReference type="SUPFAM" id="SSF56112">
    <property type="entry name" value="Protein kinase-like (PK-like)"/>
    <property type="match status" value="1"/>
</dbReference>
<evidence type="ECO:0000313" key="14">
    <source>
        <dbReference type="Proteomes" id="UP000816034"/>
    </source>
</evidence>
<dbReference type="InterPro" id="IPR008271">
    <property type="entry name" value="Ser/Thr_kinase_AS"/>
</dbReference>
<keyword evidence="7 10" id="KW-0067">ATP-binding</keyword>
<evidence type="ECO:0000313" key="13">
    <source>
        <dbReference type="EMBL" id="KAG2388774.1"/>
    </source>
</evidence>
<evidence type="ECO:0000256" key="8">
    <source>
        <dbReference type="ARBA" id="ARBA00047899"/>
    </source>
</evidence>
<evidence type="ECO:0000256" key="4">
    <source>
        <dbReference type="ARBA" id="ARBA00022679"/>
    </source>
</evidence>
<feature type="region of interest" description="Disordered" evidence="11">
    <location>
        <begin position="1"/>
        <end position="77"/>
    </location>
</feature>
<dbReference type="PANTHER" id="PTHR48012:SF10">
    <property type="entry name" value="FI20177P1"/>
    <property type="match status" value="1"/>
</dbReference>
<dbReference type="EC" id="2.7.11.1" evidence="2"/>
<dbReference type="FunFam" id="1.10.510.10:FF:000499">
    <property type="entry name" value="Serine/threonine-protein kinase KIC1"/>
    <property type="match status" value="1"/>
</dbReference>
<name>A0AA88H003_NAELO</name>
<dbReference type="AlphaFoldDB" id="A0AA88H003"/>
<feature type="compositionally biased region" description="Low complexity" evidence="11">
    <location>
        <begin position="54"/>
        <end position="76"/>
    </location>
</feature>
<protein>
    <recommendedName>
        <fullName evidence="2">non-specific serine/threonine protein kinase</fullName>
        <ecNumber evidence="2">2.7.11.1</ecNumber>
    </recommendedName>
</protein>
<dbReference type="GO" id="GO:0005524">
    <property type="term" value="F:ATP binding"/>
    <property type="evidence" value="ECO:0007669"/>
    <property type="project" value="UniProtKB-UniRule"/>
</dbReference>
<dbReference type="EMBL" id="PYSW02000009">
    <property type="protein sequence ID" value="KAG2388774.1"/>
    <property type="molecule type" value="Genomic_DNA"/>
</dbReference>
<dbReference type="RefSeq" id="XP_044552766.1">
    <property type="nucleotide sequence ID" value="XM_044691514.1"/>
</dbReference>
<feature type="region of interest" description="Disordered" evidence="11">
    <location>
        <begin position="431"/>
        <end position="462"/>
    </location>
</feature>
<comment type="catalytic activity">
    <reaction evidence="9">
        <text>L-seryl-[protein] + ATP = O-phospho-L-seryl-[protein] + ADP + H(+)</text>
        <dbReference type="Rhea" id="RHEA:17989"/>
        <dbReference type="Rhea" id="RHEA-COMP:9863"/>
        <dbReference type="Rhea" id="RHEA-COMP:11604"/>
        <dbReference type="ChEBI" id="CHEBI:15378"/>
        <dbReference type="ChEBI" id="CHEBI:29999"/>
        <dbReference type="ChEBI" id="CHEBI:30616"/>
        <dbReference type="ChEBI" id="CHEBI:83421"/>
        <dbReference type="ChEBI" id="CHEBI:456216"/>
        <dbReference type="EC" id="2.7.11.1"/>
    </reaction>
</comment>
<keyword evidence="6" id="KW-0418">Kinase</keyword>
<feature type="binding site" evidence="10">
    <location>
        <position position="116"/>
    </location>
    <ligand>
        <name>ATP</name>
        <dbReference type="ChEBI" id="CHEBI:30616"/>
    </ligand>
</feature>
<organism evidence="13 14">
    <name type="scientific">Naegleria lovaniensis</name>
    <name type="common">Amoeba</name>
    <dbReference type="NCBI Taxonomy" id="51637"/>
    <lineage>
        <taxon>Eukaryota</taxon>
        <taxon>Discoba</taxon>
        <taxon>Heterolobosea</taxon>
        <taxon>Tetramitia</taxon>
        <taxon>Eutetramitia</taxon>
        <taxon>Vahlkampfiidae</taxon>
        <taxon>Naegleria</taxon>
    </lineage>
</organism>
<feature type="region of interest" description="Disordered" evidence="11">
    <location>
        <begin position="362"/>
        <end position="387"/>
    </location>
</feature>
<comment type="catalytic activity">
    <reaction evidence="8">
        <text>L-threonyl-[protein] + ATP = O-phospho-L-threonyl-[protein] + ADP + H(+)</text>
        <dbReference type="Rhea" id="RHEA:46608"/>
        <dbReference type="Rhea" id="RHEA-COMP:11060"/>
        <dbReference type="Rhea" id="RHEA-COMP:11605"/>
        <dbReference type="ChEBI" id="CHEBI:15378"/>
        <dbReference type="ChEBI" id="CHEBI:30013"/>
        <dbReference type="ChEBI" id="CHEBI:30616"/>
        <dbReference type="ChEBI" id="CHEBI:61977"/>
        <dbReference type="ChEBI" id="CHEBI:456216"/>
        <dbReference type="EC" id="2.7.11.1"/>
    </reaction>
</comment>
<evidence type="ECO:0000256" key="6">
    <source>
        <dbReference type="ARBA" id="ARBA00022777"/>
    </source>
</evidence>
<dbReference type="GeneID" id="68092675"/>
<dbReference type="PANTHER" id="PTHR48012">
    <property type="entry name" value="STERILE20-LIKE KINASE, ISOFORM B-RELATED"/>
    <property type="match status" value="1"/>
</dbReference>